<organism evidence="1 2">
    <name type="scientific">Niastella vici</name>
    <dbReference type="NCBI Taxonomy" id="1703345"/>
    <lineage>
        <taxon>Bacteria</taxon>
        <taxon>Pseudomonadati</taxon>
        <taxon>Bacteroidota</taxon>
        <taxon>Chitinophagia</taxon>
        <taxon>Chitinophagales</taxon>
        <taxon>Chitinophagaceae</taxon>
        <taxon>Niastella</taxon>
    </lineage>
</organism>
<dbReference type="Gene3D" id="3.40.50.2300">
    <property type="match status" value="2"/>
</dbReference>
<dbReference type="OrthoDB" id="742238at2"/>
<protein>
    <recommendedName>
        <fullName evidence="3">Periplasmic binding protein/LacI sugar binding domain-containing protein</fullName>
    </recommendedName>
</protein>
<gene>
    <name evidence="1" type="ORF">A3860_32885</name>
</gene>
<accession>A0A1V9FQK1</accession>
<sequence>MYNAENLVIRTGTVYISTNDADLVVLAKKARHANLKLGKDIGIISFNETPLKELLDITVITTDFEAMGKSAAECIMEKNIKQVLNPFYMIKRGSI</sequence>
<dbReference type="RefSeq" id="WP_081152786.1">
    <property type="nucleotide sequence ID" value="NZ_LVYD01000060.1"/>
</dbReference>
<dbReference type="EMBL" id="LVYD01000060">
    <property type="protein sequence ID" value="OQP60612.1"/>
    <property type="molecule type" value="Genomic_DNA"/>
</dbReference>
<dbReference type="InterPro" id="IPR028082">
    <property type="entry name" value="Peripla_BP_I"/>
</dbReference>
<dbReference type="SUPFAM" id="SSF53822">
    <property type="entry name" value="Periplasmic binding protein-like I"/>
    <property type="match status" value="1"/>
</dbReference>
<dbReference type="AlphaFoldDB" id="A0A1V9FQK1"/>
<name>A0A1V9FQK1_9BACT</name>
<keyword evidence="2" id="KW-1185">Reference proteome</keyword>
<evidence type="ECO:0008006" key="3">
    <source>
        <dbReference type="Google" id="ProtNLM"/>
    </source>
</evidence>
<reference evidence="1 2" key="1">
    <citation type="submission" date="2016-03" db="EMBL/GenBank/DDBJ databases">
        <title>Niastella vici sp. nov., isolated from farmland soil.</title>
        <authorList>
            <person name="Chen L."/>
            <person name="Wang D."/>
            <person name="Yang S."/>
            <person name="Wang G."/>
        </authorList>
    </citation>
    <scope>NUCLEOTIDE SEQUENCE [LARGE SCALE GENOMIC DNA]</scope>
    <source>
        <strain evidence="1 2">DJ57</strain>
    </source>
</reference>
<dbReference type="Proteomes" id="UP000192796">
    <property type="component" value="Unassembled WGS sequence"/>
</dbReference>
<comment type="caution">
    <text evidence="1">The sequence shown here is derived from an EMBL/GenBank/DDBJ whole genome shotgun (WGS) entry which is preliminary data.</text>
</comment>
<proteinExistence type="predicted"/>
<evidence type="ECO:0000313" key="2">
    <source>
        <dbReference type="Proteomes" id="UP000192796"/>
    </source>
</evidence>
<dbReference type="STRING" id="1703345.A3860_32885"/>
<evidence type="ECO:0000313" key="1">
    <source>
        <dbReference type="EMBL" id="OQP60612.1"/>
    </source>
</evidence>